<dbReference type="RefSeq" id="WP_106211798.1">
    <property type="nucleotide sequence ID" value="NZ_PVTL01000004.1"/>
</dbReference>
<dbReference type="AlphaFoldDB" id="A0A2T0VDZ7"/>
<dbReference type="InterPro" id="IPR043004">
    <property type="entry name" value="MvaI_BcnI_cat"/>
</dbReference>
<comment type="caution">
    <text evidence="2">The sequence shown here is derived from an EMBL/GenBank/DDBJ whole genome shotgun (WGS) entry which is preliminary data.</text>
</comment>
<organism evidence="2 3">
    <name type="scientific">Glaciihabitans tibetensis</name>
    <dbReference type="NCBI Taxonomy" id="1266600"/>
    <lineage>
        <taxon>Bacteria</taxon>
        <taxon>Bacillati</taxon>
        <taxon>Actinomycetota</taxon>
        <taxon>Actinomycetes</taxon>
        <taxon>Micrococcales</taxon>
        <taxon>Microbacteriaceae</taxon>
        <taxon>Glaciihabitans</taxon>
    </lineage>
</organism>
<keyword evidence="2" id="KW-0540">Nuclease</keyword>
<keyword evidence="2" id="KW-0255">Endonuclease</keyword>
<dbReference type="OrthoDB" id="9204522at2"/>
<protein>
    <submittedName>
        <fullName evidence="2">MvaI/BcnI restriction endonuclease family protein</fullName>
    </submittedName>
</protein>
<name>A0A2T0VDZ7_9MICO</name>
<evidence type="ECO:0000259" key="1">
    <source>
        <dbReference type="Pfam" id="PF15515"/>
    </source>
</evidence>
<dbReference type="Gene3D" id="3.40.210.20">
    <property type="entry name" value="MvaI/BcnI restriction endonuclease, catalytic domain"/>
    <property type="match status" value="1"/>
</dbReference>
<accession>A0A2T0VDZ7</accession>
<proteinExistence type="predicted"/>
<evidence type="ECO:0000313" key="3">
    <source>
        <dbReference type="Proteomes" id="UP000237983"/>
    </source>
</evidence>
<dbReference type="GO" id="GO:0004519">
    <property type="term" value="F:endonuclease activity"/>
    <property type="evidence" value="ECO:0007669"/>
    <property type="project" value="UniProtKB-KW"/>
</dbReference>
<dbReference type="InterPro" id="IPR029127">
    <property type="entry name" value="MvaI_BcnI"/>
</dbReference>
<dbReference type="Pfam" id="PF15515">
    <property type="entry name" value="MvaI_BcnI"/>
    <property type="match status" value="1"/>
</dbReference>
<keyword evidence="2" id="KW-0378">Hydrolase</keyword>
<gene>
    <name evidence="2" type="ORF">B0I08_10483</name>
</gene>
<feature type="domain" description="MvaI/BcnI restriction endonuclease" evidence="1">
    <location>
        <begin position="163"/>
        <end position="381"/>
    </location>
</feature>
<dbReference type="CDD" id="cd22347">
    <property type="entry name" value="PDDEXK_nuclease"/>
    <property type="match status" value="1"/>
</dbReference>
<dbReference type="Gene3D" id="3.30.70.3570">
    <property type="entry name" value="MvaI/BcnI restriction endonuclease, recognition domain"/>
    <property type="match status" value="1"/>
</dbReference>
<dbReference type="EMBL" id="PVTL01000004">
    <property type="protein sequence ID" value="PRY68381.1"/>
    <property type="molecule type" value="Genomic_DNA"/>
</dbReference>
<reference evidence="2 3" key="1">
    <citation type="submission" date="2018-03" db="EMBL/GenBank/DDBJ databases">
        <title>Genomic Encyclopedia of Type Strains, Phase III (KMG-III): the genomes of soil and plant-associated and newly described type strains.</title>
        <authorList>
            <person name="Whitman W."/>
        </authorList>
    </citation>
    <scope>NUCLEOTIDE SEQUENCE [LARGE SCALE GENOMIC DNA]</scope>
    <source>
        <strain evidence="2 3">CGMCC 1.12484</strain>
    </source>
</reference>
<sequence length="389" mass="43085">MRLLSQLEIARLSVLTEAGVEFGLLEPTAIALRKSIIDAVSDFRRFLLLAGVHDFDLQPQGPTSKRIVPAILLTDGNNFVRANASLYRPVTKAGDPRVWFSRLSNWADAGDILAVANDGDQLVIFNLTRVDLLRYSETSGALSEFLAPFRRRKFSVVDELLSALSAISSKGFIEGIGSADTTVGMLLEAELGIAANSSKSPDYKGIEIKAARGGRGNRHNLFARVPNWEISALKSSREVLDQFGYVREGRLQLYCTVAYDRPNPQTLFLDVALDELVVRERSTRLQASEVISWEVAALEGALLAKHAETFWVTAESRRSGSNEQFHFTKVEHTADPIVEQLVPLIKSRDITLDHLVREKNGAAAERGPLFKLKHGSLPLLFPPSKEYFL</sequence>
<evidence type="ECO:0000313" key="2">
    <source>
        <dbReference type="EMBL" id="PRY68381.1"/>
    </source>
</evidence>
<dbReference type="Proteomes" id="UP000237983">
    <property type="component" value="Unassembled WGS sequence"/>
</dbReference>
<keyword evidence="3" id="KW-1185">Reference proteome</keyword>
<dbReference type="InterPro" id="IPR043005">
    <property type="entry name" value="MvaI_BcnI_rec"/>
</dbReference>